<reference evidence="1 2" key="1">
    <citation type="submission" date="2019-03" db="EMBL/GenBank/DDBJ databases">
        <title>First draft genome of Liparis tanakae, snailfish: a comprehensive survey of snailfish specific genes.</title>
        <authorList>
            <person name="Kim W."/>
            <person name="Song I."/>
            <person name="Jeong J.-H."/>
            <person name="Kim D."/>
            <person name="Kim S."/>
            <person name="Ryu S."/>
            <person name="Song J.Y."/>
            <person name="Lee S.K."/>
        </authorList>
    </citation>
    <scope>NUCLEOTIDE SEQUENCE [LARGE SCALE GENOMIC DNA]</scope>
    <source>
        <tissue evidence="1">Muscle</tissue>
    </source>
</reference>
<dbReference type="EMBL" id="SRLO01000444">
    <property type="protein sequence ID" value="TNN55835.1"/>
    <property type="molecule type" value="Genomic_DNA"/>
</dbReference>
<dbReference type="Proteomes" id="UP000314294">
    <property type="component" value="Unassembled WGS sequence"/>
</dbReference>
<organism evidence="1 2">
    <name type="scientific">Liparis tanakae</name>
    <name type="common">Tanaka's snailfish</name>
    <dbReference type="NCBI Taxonomy" id="230148"/>
    <lineage>
        <taxon>Eukaryota</taxon>
        <taxon>Metazoa</taxon>
        <taxon>Chordata</taxon>
        <taxon>Craniata</taxon>
        <taxon>Vertebrata</taxon>
        <taxon>Euteleostomi</taxon>
        <taxon>Actinopterygii</taxon>
        <taxon>Neopterygii</taxon>
        <taxon>Teleostei</taxon>
        <taxon>Neoteleostei</taxon>
        <taxon>Acanthomorphata</taxon>
        <taxon>Eupercaria</taxon>
        <taxon>Perciformes</taxon>
        <taxon>Cottioidei</taxon>
        <taxon>Cottales</taxon>
        <taxon>Liparidae</taxon>
        <taxon>Liparis</taxon>
    </lineage>
</organism>
<evidence type="ECO:0000313" key="2">
    <source>
        <dbReference type="Proteomes" id="UP000314294"/>
    </source>
</evidence>
<keyword evidence="2" id="KW-1185">Reference proteome</keyword>
<gene>
    <name evidence="1" type="ORF">EYF80_033913</name>
</gene>
<evidence type="ECO:0000313" key="1">
    <source>
        <dbReference type="EMBL" id="TNN55835.1"/>
    </source>
</evidence>
<name>A0A4Z2GRU1_9TELE</name>
<accession>A0A4Z2GRU1</accession>
<comment type="caution">
    <text evidence="1">The sequence shown here is derived from an EMBL/GenBank/DDBJ whole genome shotgun (WGS) entry which is preliminary data.</text>
</comment>
<protein>
    <submittedName>
        <fullName evidence="1">Uncharacterized protein</fullName>
    </submittedName>
</protein>
<dbReference type="AlphaFoldDB" id="A0A4Z2GRU1"/>
<proteinExistence type="predicted"/>
<sequence>MRVRDMRVRNMRVRNMRVRNMRVRNMRDTLSSYLLLGATRGPQEFEPPPPLSMFLVDELLLF</sequence>